<dbReference type="Pfam" id="PF00731">
    <property type="entry name" value="AIRC"/>
    <property type="match status" value="1"/>
</dbReference>
<evidence type="ECO:0000259" key="3">
    <source>
        <dbReference type="SMART" id="SM01001"/>
    </source>
</evidence>
<evidence type="ECO:0000313" key="4">
    <source>
        <dbReference type="EMBL" id="CAD7252492.1"/>
    </source>
</evidence>
<dbReference type="EMBL" id="LR904015">
    <property type="protein sequence ID" value="CAD7252492.1"/>
    <property type="molecule type" value="Genomic_DNA"/>
</dbReference>
<dbReference type="SMART" id="SM01001">
    <property type="entry name" value="AIRC"/>
    <property type="match status" value="1"/>
</dbReference>
<dbReference type="OrthoDB" id="9991235at2759"/>
<comment type="pathway">
    <text evidence="1">Purine metabolism; IMP biosynthesis via de novo pathway; 5-amino-1-(5-phospho-D-ribosyl)imidazole-4-carboxamide from 5-amino-1-(5-phospho-D-ribosyl)imidazole-4-carboxylate: step 1/2.</text>
</comment>
<dbReference type="GO" id="GO:0005829">
    <property type="term" value="C:cytosol"/>
    <property type="evidence" value="ECO:0007669"/>
    <property type="project" value="TreeGrafter"/>
</dbReference>
<dbReference type="GO" id="GO:0006189">
    <property type="term" value="P:'de novo' IMP biosynthetic process"/>
    <property type="evidence" value="ECO:0007669"/>
    <property type="project" value="UniProtKB-UniPathway"/>
</dbReference>
<proteinExistence type="predicted"/>
<dbReference type="Gene3D" id="3.40.50.1970">
    <property type="match status" value="1"/>
</dbReference>
<evidence type="ECO:0000256" key="1">
    <source>
        <dbReference type="ARBA" id="ARBA00004672"/>
    </source>
</evidence>
<evidence type="ECO:0000256" key="2">
    <source>
        <dbReference type="ARBA" id="ARBA00004747"/>
    </source>
</evidence>
<dbReference type="Proteomes" id="UP000677054">
    <property type="component" value="Unassembled WGS sequence"/>
</dbReference>
<dbReference type="PANTHER" id="PTHR43599:SF3">
    <property type="entry name" value="SI:DKEY-6E2.2"/>
    <property type="match status" value="1"/>
</dbReference>
<gene>
    <name evidence="4" type="ORF">DSTB1V02_LOCUS12250</name>
</gene>
<dbReference type="SUPFAM" id="SSF52255">
    <property type="entry name" value="N5-CAIR mutase (phosphoribosylaminoimidazole carboxylase, PurE)"/>
    <property type="match status" value="1"/>
</dbReference>
<organism evidence="4">
    <name type="scientific">Darwinula stevensoni</name>
    <dbReference type="NCBI Taxonomy" id="69355"/>
    <lineage>
        <taxon>Eukaryota</taxon>
        <taxon>Metazoa</taxon>
        <taxon>Ecdysozoa</taxon>
        <taxon>Arthropoda</taxon>
        <taxon>Crustacea</taxon>
        <taxon>Oligostraca</taxon>
        <taxon>Ostracoda</taxon>
        <taxon>Podocopa</taxon>
        <taxon>Podocopida</taxon>
        <taxon>Darwinulocopina</taxon>
        <taxon>Darwinuloidea</taxon>
        <taxon>Darwinulidae</taxon>
        <taxon>Darwinula</taxon>
    </lineage>
</organism>
<dbReference type="AlphaFoldDB" id="A0A7R9AEZ6"/>
<dbReference type="EMBL" id="CAJPEV010004498">
    <property type="protein sequence ID" value="CAG0901876.1"/>
    <property type="molecule type" value="Genomic_DNA"/>
</dbReference>
<dbReference type="UniPathway" id="UPA00074">
    <property type="reaction ID" value="UER00130"/>
</dbReference>
<keyword evidence="5" id="KW-1185">Reference proteome</keyword>
<accession>A0A7R9AEZ6</accession>
<name>A0A7R9AEZ6_9CRUS</name>
<sequence>MANYEWVTQRLQGFLRPPRGQVRDYRAKMRMSPPPLQVVVVMGSASDQPAGEEIRRECECLGIPCRLRVASAHKATLEALRIAAECEGEKVVLVAVAGGSNGLGPVLSGNTALPVINCPPLSPSWGDKDVWSSLRLPSGESRVAASIRHARRPSGTHGVHPARTASIRHARRPSGVRPSIWVEEFGASWEKGFVGLKATEGELGFEWRRRMDVEENGLSCATVMRGEAAALHAATILAPGEPLLWARLQARLLRTQVALRRADAELGSS</sequence>
<dbReference type="PANTHER" id="PTHR43599">
    <property type="entry name" value="MULTIFUNCTIONAL PROTEIN ADE2"/>
    <property type="match status" value="1"/>
</dbReference>
<dbReference type="InterPro" id="IPR000031">
    <property type="entry name" value="PurE_dom"/>
</dbReference>
<reference evidence="4" key="1">
    <citation type="submission" date="2020-11" db="EMBL/GenBank/DDBJ databases">
        <authorList>
            <person name="Tran Van P."/>
        </authorList>
    </citation>
    <scope>NUCLEOTIDE SEQUENCE</scope>
</reference>
<evidence type="ECO:0000313" key="5">
    <source>
        <dbReference type="Proteomes" id="UP000677054"/>
    </source>
</evidence>
<protein>
    <recommendedName>
        <fullName evidence="3">PurE domain-containing protein</fullName>
    </recommendedName>
</protein>
<dbReference type="GO" id="GO:0004639">
    <property type="term" value="F:phosphoribosylaminoimidazolesuccinocarboxamide synthase activity"/>
    <property type="evidence" value="ECO:0007669"/>
    <property type="project" value="TreeGrafter"/>
</dbReference>
<feature type="domain" description="PurE" evidence="3">
    <location>
        <begin position="36"/>
        <end position="170"/>
    </location>
</feature>
<dbReference type="InterPro" id="IPR050089">
    <property type="entry name" value="SAICAR_synthetase"/>
</dbReference>
<comment type="pathway">
    <text evidence="2">Purine metabolism; IMP biosynthesis via de novo pathway; 5-amino-1-(5-phospho-D-ribosyl)imidazole-4-carboxylate from 5-amino-1-(5-phospho-D-ribosyl)imidazole (carboxylase route): step 1/1.</text>
</comment>